<dbReference type="OrthoDB" id="295274at2759"/>
<protein>
    <recommendedName>
        <fullName evidence="8">BZIP domain-containing protein</fullName>
    </recommendedName>
</protein>
<feature type="compositionally biased region" description="Basic and acidic residues" evidence="7">
    <location>
        <begin position="287"/>
        <end position="300"/>
    </location>
</feature>
<dbReference type="Gene3D" id="1.20.5.170">
    <property type="match status" value="1"/>
</dbReference>
<gene>
    <name evidence="9" type="ORF">DM01DRAFT_1041954</name>
</gene>
<feature type="compositionally biased region" description="Low complexity" evidence="7">
    <location>
        <begin position="95"/>
        <end position="117"/>
    </location>
</feature>
<feature type="compositionally biased region" description="Polar residues" evidence="7">
    <location>
        <begin position="222"/>
        <end position="244"/>
    </location>
</feature>
<feature type="region of interest" description="Disordered" evidence="7">
    <location>
        <begin position="376"/>
        <end position="457"/>
    </location>
</feature>
<dbReference type="Pfam" id="PF11785">
    <property type="entry name" value="Aft1_OSA"/>
    <property type="match status" value="1"/>
</dbReference>
<dbReference type="InterPro" id="IPR020956">
    <property type="entry name" value="TF_Aft1_OSM"/>
</dbReference>
<keyword evidence="6" id="KW-0175">Coiled coil</keyword>
<reference evidence="9 10" key="1">
    <citation type="submission" date="2016-07" db="EMBL/GenBank/DDBJ databases">
        <title>Pervasive Adenine N6-methylation of Active Genes in Fungi.</title>
        <authorList>
            <consortium name="DOE Joint Genome Institute"/>
            <person name="Mondo S.J."/>
            <person name="Dannebaum R.O."/>
            <person name="Kuo R.C."/>
            <person name="Labutti K."/>
            <person name="Haridas S."/>
            <person name="Kuo A."/>
            <person name="Salamov A."/>
            <person name="Ahrendt S.R."/>
            <person name="Lipzen A."/>
            <person name="Sullivan W."/>
            <person name="Andreopoulos W.B."/>
            <person name="Clum A."/>
            <person name="Lindquist E."/>
            <person name="Daum C."/>
            <person name="Ramamoorthy G.K."/>
            <person name="Gryganskyi A."/>
            <person name="Culley D."/>
            <person name="Magnuson J.K."/>
            <person name="James T.Y."/>
            <person name="O'Malley M.A."/>
            <person name="Stajich J.E."/>
            <person name="Spatafora J.W."/>
            <person name="Visel A."/>
            <person name="Grigoriev I.V."/>
        </authorList>
    </citation>
    <scope>NUCLEOTIDE SEQUENCE [LARGE SCALE GENOMIC DNA]</scope>
    <source>
        <strain evidence="9 10">NRRL 3301</strain>
    </source>
</reference>
<evidence type="ECO:0000259" key="8">
    <source>
        <dbReference type="PROSITE" id="PS50217"/>
    </source>
</evidence>
<dbReference type="InterPro" id="IPR046347">
    <property type="entry name" value="bZIP_sf"/>
</dbReference>
<feature type="compositionally biased region" description="Low complexity" evidence="7">
    <location>
        <begin position="182"/>
        <end position="196"/>
    </location>
</feature>
<feature type="compositionally biased region" description="Polar residues" evidence="7">
    <location>
        <begin position="376"/>
        <end position="387"/>
    </location>
</feature>
<keyword evidence="2" id="KW-0805">Transcription regulation</keyword>
<feature type="compositionally biased region" description="Basic and acidic residues" evidence="7">
    <location>
        <begin position="82"/>
        <end position="94"/>
    </location>
</feature>
<feature type="compositionally biased region" description="Basic and acidic residues" evidence="7">
    <location>
        <begin position="268"/>
        <end position="279"/>
    </location>
</feature>
<sequence length="495" mass="53570">MDPKSVLVENAASVNVTTEQLPSNVDSQPPSSLYQVSNSPPMAVLPLNSSAKLDQEPNPFEQSFSSVSKQSLSPEPVTLKIEAVDRSSSRKSKDVPPSSSSSVSVSTASTASSTATSEPLKLPPVAAMTSPNPIPVMSSVPKDIANQYAWDSLRAGPLSPSMLQRPANPEDFAFTSMNPTNSLLSYQSTDYQSSSYPAQQANYGSSRYQAPTSNPLPKYQPEKQSPLTRKSSNASTTSTLDQQETTPSTAPRRTSTNAVTGQRRKKDAAKPSDEDKIDSMDDLDEATDSKKRRTDDEDEKRRNFLERNRLAALKCRQRKKQWLSNLQAKVEFLTSDNERLQMETNAMREEIMHLKALLMQHKDCPVSQANGFPTDLLTNANATPNKLSTHPTPGMSHPPHPHHHHPGTLLHPAPTATLSPTNAPSSTPVSMASMYTSTNPPPTVAPPSQPPQATLPPVQRLPVATTSTMNMVMVPPHVPATASSTMVSSSGVLQF</sequence>
<dbReference type="GO" id="GO:0005634">
    <property type="term" value="C:nucleus"/>
    <property type="evidence" value="ECO:0007669"/>
    <property type="project" value="UniProtKB-SubCell"/>
</dbReference>
<feature type="coiled-coil region" evidence="6">
    <location>
        <begin position="323"/>
        <end position="357"/>
    </location>
</feature>
<dbReference type="CDD" id="cd14687">
    <property type="entry name" value="bZIP_ATF2"/>
    <property type="match status" value="1"/>
</dbReference>
<feature type="domain" description="BZIP" evidence="8">
    <location>
        <begin position="298"/>
        <end position="361"/>
    </location>
</feature>
<keyword evidence="3" id="KW-0238">DNA-binding</keyword>
<dbReference type="AlphaFoldDB" id="A0A1X2GHM6"/>
<evidence type="ECO:0000313" key="10">
    <source>
        <dbReference type="Proteomes" id="UP000242146"/>
    </source>
</evidence>
<organism evidence="9 10">
    <name type="scientific">Hesseltinella vesiculosa</name>
    <dbReference type="NCBI Taxonomy" id="101127"/>
    <lineage>
        <taxon>Eukaryota</taxon>
        <taxon>Fungi</taxon>
        <taxon>Fungi incertae sedis</taxon>
        <taxon>Mucoromycota</taxon>
        <taxon>Mucoromycotina</taxon>
        <taxon>Mucoromycetes</taxon>
        <taxon>Mucorales</taxon>
        <taxon>Cunninghamellaceae</taxon>
        <taxon>Hesseltinella</taxon>
    </lineage>
</organism>
<proteinExistence type="predicted"/>
<keyword evidence="5" id="KW-0539">Nucleus</keyword>
<dbReference type="STRING" id="101127.A0A1X2GHM6"/>
<comment type="caution">
    <text evidence="9">The sequence shown here is derived from an EMBL/GenBank/DDBJ whole genome shotgun (WGS) entry which is preliminary data.</text>
</comment>
<feature type="compositionally biased region" description="Polar residues" evidence="7">
    <location>
        <begin position="416"/>
        <end position="435"/>
    </location>
</feature>
<evidence type="ECO:0000256" key="2">
    <source>
        <dbReference type="ARBA" id="ARBA00023015"/>
    </source>
</evidence>
<feature type="compositionally biased region" description="Polar residues" evidence="7">
    <location>
        <begin position="197"/>
        <end position="215"/>
    </location>
</feature>
<dbReference type="PANTHER" id="PTHR19304">
    <property type="entry name" value="CYCLIC-AMP RESPONSE ELEMENT BINDING PROTEIN"/>
    <property type="match status" value="1"/>
</dbReference>
<feature type="region of interest" description="Disordered" evidence="7">
    <location>
        <begin position="18"/>
        <end position="132"/>
    </location>
</feature>
<feature type="compositionally biased region" description="Low complexity" evidence="7">
    <location>
        <begin position="63"/>
        <end position="73"/>
    </location>
</feature>
<dbReference type="SUPFAM" id="SSF57959">
    <property type="entry name" value="Leucine zipper domain"/>
    <property type="match status" value="1"/>
</dbReference>
<dbReference type="Pfam" id="PF00170">
    <property type="entry name" value="bZIP_1"/>
    <property type="match status" value="1"/>
</dbReference>
<evidence type="ECO:0000313" key="9">
    <source>
        <dbReference type="EMBL" id="ORX54012.1"/>
    </source>
</evidence>
<evidence type="ECO:0000256" key="1">
    <source>
        <dbReference type="ARBA" id="ARBA00004123"/>
    </source>
</evidence>
<dbReference type="InterPro" id="IPR004827">
    <property type="entry name" value="bZIP"/>
</dbReference>
<dbReference type="Proteomes" id="UP000242146">
    <property type="component" value="Unassembled WGS sequence"/>
</dbReference>
<evidence type="ECO:0000256" key="3">
    <source>
        <dbReference type="ARBA" id="ARBA00023125"/>
    </source>
</evidence>
<dbReference type="SMART" id="SM00338">
    <property type="entry name" value="BRLZ"/>
    <property type="match status" value="1"/>
</dbReference>
<keyword evidence="4" id="KW-0804">Transcription</keyword>
<feature type="compositionally biased region" description="Low complexity" evidence="7">
    <location>
        <begin position="388"/>
        <end position="397"/>
    </location>
</feature>
<keyword evidence="10" id="KW-1185">Reference proteome</keyword>
<name>A0A1X2GHM6_9FUNG</name>
<feature type="compositionally biased region" description="Low complexity" evidence="7">
    <location>
        <begin position="245"/>
        <end position="256"/>
    </location>
</feature>
<dbReference type="FunFam" id="1.20.5.170:FF:000053">
    <property type="entry name" value="BZIP transcription factor AtfA"/>
    <property type="match status" value="1"/>
</dbReference>
<feature type="compositionally biased region" description="Pro residues" evidence="7">
    <location>
        <begin position="439"/>
        <end position="454"/>
    </location>
</feature>
<dbReference type="InterPro" id="IPR051027">
    <property type="entry name" value="bZIP_transcription_factors"/>
</dbReference>
<dbReference type="EMBL" id="MCGT01000014">
    <property type="protein sequence ID" value="ORX54012.1"/>
    <property type="molecule type" value="Genomic_DNA"/>
</dbReference>
<dbReference type="GO" id="GO:0003677">
    <property type="term" value="F:DNA binding"/>
    <property type="evidence" value="ECO:0007669"/>
    <property type="project" value="UniProtKB-KW"/>
</dbReference>
<accession>A0A1X2GHM6</accession>
<feature type="region of interest" description="Disordered" evidence="7">
    <location>
        <begin position="155"/>
        <end position="300"/>
    </location>
</feature>
<evidence type="ECO:0000256" key="4">
    <source>
        <dbReference type="ARBA" id="ARBA00023163"/>
    </source>
</evidence>
<dbReference type="PROSITE" id="PS50217">
    <property type="entry name" value="BZIP"/>
    <property type="match status" value="1"/>
</dbReference>
<evidence type="ECO:0000256" key="5">
    <source>
        <dbReference type="ARBA" id="ARBA00023242"/>
    </source>
</evidence>
<comment type="subcellular location">
    <subcellularLocation>
        <location evidence="1">Nucleus</location>
    </subcellularLocation>
</comment>
<dbReference type="GO" id="GO:0003700">
    <property type="term" value="F:DNA-binding transcription factor activity"/>
    <property type="evidence" value="ECO:0007669"/>
    <property type="project" value="InterPro"/>
</dbReference>
<evidence type="ECO:0000256" key="6">
    <source>
        <dbReference type="SAM" id="Coils"/>
    </source>
</evidence>
<evidence type="ECO:0000256" key="7">
    <source>
        <dbReference type="SAM" id="MobiDB-lite"/>
    </source>
</evidence>
<feature type="compositionally biased region" description="Polar residues" evidence="7">
    <location>
        <begin position="18"/>
        <end position="40"/>
    </location>
</feature>